<dbReference type="InterPro" id="IPR016181">
    <property type="entry name" value="Acyl_CoA_acyltransferase"/>
</dbReference>
<dbReference type="GO" id="GO:0008999">
    <property type="term" value="F:protein-N-terminal-alanine acetyltransferase activity"/>
    <property type="evidence" value="ECO:0007669"/>
    <property type="project" value="TreeGrafter"/>
</dbReference>
<dbReference type="PANTHER" id="PTHR43441">
    <property type="entry name" value="RIBOSOMAL-PROTEIN-SERINE ACETYLTRANSFERASE"/>
    <property type="match status" value="1"/>
</dbReference>
<keyword evidence="2" id="KW-0808">Transferase</keyword>
<proteinExistence type="predicted"/>
<evidence type="ECO:0000313" key="2">
    <source>
        <dbReference type="EMBL" id="VTP01837.1"/>
    </source>
</evidence>
<accession>A0A653EWJ5</accession>
<gene>
    <name evidence="2" type="ORF">BIN_B_04237</name>
</gene>
<reference evidence="2" key="1">
    <citation type="submission" date="2019-05" db="EMBL/GenBank/DDBJ databases">
        <authorList>
            <person name="Naeem R."/>
            <person name="Antony C."/>
            <person name="Guan Q."/>
        </authorList>
    </citation>
    <scope>NUCLEOTIDE SEQUENCE</scope>
    <source>
        <strain evidence="2">2</strain>
    </source>
</reference>
<dbReference type="PANTHER" id="PTHR43441:SF11">
    <property type="entry name" value="RIBOSOMAL-PROTEIN-SERINE ACETYLTRANSFERASE"/>
    <property type="match status" value="1"/>
</dbReference>
<protein>
    <submittedName>
        <fullName evidence="2">Succinyl-CoA transferase</fullName>
    </submittedName>
</protein>
<dbReference type="AlphaFoldDB" id="A0A653EWJ5"/>
<dbReference type="Pfam" id="PF13302">
    <property type="entry name" value="Acetyltransf_3"/>
    <property type="match status" value="1"/>
</dbReference>
<dbReference type="Gene3D" id="3.40.630.30">
    <property type="match status" value="1"/>
</dbReference>
<dbReference type="SUPFAM" id="SSF55729">
    <property type="entry name" value="Acyl-CoA N-acyltransferases (Nat)"/>
    <property type="match status" value="1"/>
</dbReference>
<feature type="domain" description="N-acetyltransferase" evidence="1">
    <location>
        <begin position="27"/>
        <end position="202"/>
    </location>
</feature>
<evidence type="ECO:0000259" key="1">
    <source>
        <dbReference type="PROSITE" id="PS51186"/>
    </source>
</evidence>
<dbReference type="PROSITE" id="PS51186">
    <property type="entry name" value="GNAT"/>
    <property type="match status" value="1"/>
</dbReference>
<dbReference type="EMBL" id="LR589122">
    <property type="protein sequence ID" value="VTP01837.1"/>
    <property type="molecule type" value="Genomic_DNA"/>
</dbReference>
<dbReference type="GO" id="GO:1990189">
    <property type="term" value="F:protein N-terminal-serine acetyltransferase activity"/>
    <property type="evidence" value="ECO:0007669"/>
    <property type="project" value="TreeGrafter"/>
</dbReference>
<dbReference type="InterPro" id="IPR000182">
    <property type="entry name" value="GNAT_dom"/>
</dbReference>
<dbReference type="InterPro" id="IPR051908">
    <property type="entry name" value="Ribosomal_N-acetyltransferase"/>
</dbReference>
<name>A0A653EWJ5_9MYCO</name>
<dbReference type="GO" id="GO:0005737">
    <property type="term" value="C:cytoplasm"/>
    <property type="evidence" value="ECO:0007669"/>
    <property type="project" value="TreeGrafter"/>
</dbReference>
<sequence>MAPKVLHNAPMSRHWPLFDLRITTPRLQLRLPTEELIDQLIDTILEGVHDPDRMPFSVPWTRAPRADLPFNTLSYVWREMARFTQDDWALPFAVVVDGRAVGMQDLSAKDFPVARQVESGSWLGLGYQGRGYGTEMRAAALHFAFAELGAQAATSASYVDNPASIAVSRRNGYRDNGVEQVAREAVSGKEAVQQLRFRLTREDWQRHRTVEVQVEGFDRCRPLFGLDY</sequence>
<organism evidence="2">
    <name type="scientific">Mycobacterium riyadhense</name>
    <dbReference type="NCBI Taxonomy" id="486698"/>
    <lineage>
        <taxon>Bacteria</taxon>
        <taxon>Bacillati</taxon>
        <taxon>Actinomycetota</taxon>
        <taxon>Actinomycetes</taxon>
        <taxon>Mycobacteriales</taxon>
        <taxon>Mycobacteriaceae</taxon>
        <taxon>Mycobacterium</taxon>
    </lineage>
</organism>